<organism evidence="2 3">
    <name type="scientific">Orlajensenia flava</name>
    <dbReference type="NCBI Taxonomy" id="2565934"/>
    <lineage>
        <taxon>Bacteria</taxon>
        <taxon>Bacillati</taxon>
        <taxon>Actinomycetota</taxon>
        <taxon>Actinomycetes</taxon>
        <taxon>Micrococcales</taxon>
        <taxon>Microbacteriaceae</taxon>
        <taxon>Orlajensenia</taxon>
    </lineage>
</organism>
<name>A0A4S4FVJ1_9MICO</name>
<reference evidence="2 3" key="1">
    <citation type="submission" date="2019-04" db="EMBL/GenBank/DDBJ databases">
        <authorList>
            <person name="Jiang L."/>
        </authorList>
    </citation>
    <scope>NUCLEOTIDE SEQUENCE [LARGE SCALE GENOMIC DNA]</scope>
    <source>
        <strain evidence="2 3">YIM 131861</strain>
    </source>
</reference>
<feature type="compositionally biased region" description="Basic and acidic residues" evidence="1">
    <location>
        <begin position="1"/>
        <end position="21"/>
    </location>
</feature>
<evidence type="ECO:0000313" key="2">
    <source>
        <dbReference type="EMBL" id="THG34919.1"/>
    </source>
</evidence>
<keyword evidence="3" id="KW-1185">Reference proteome</keyword>
<accession>A0A4S4FVJ1</accession>
<protein>
    <submittedName>
        <fullName evidence="2">Uncharacterized protein</fullName>
    </submittedName>
</protein>
<evidence type="ECO:0000256" key="1">
    <source>
        <dbReference type="SAM" id="MobiDB-lite"/>
    </source>
</evidence>
<dbReference type="Proteomes" id="UP000307380">
    <property type="component" value="Unassembled WGS sequence"/>
</dbReference>
<feature type="region of interest" description="Disordered" evidence="1">
    <location>
        <begin position="1"/>
        <end position="68"/>
    </location>
</feature>
<dbReference type="RefSeq" id="WP_136421827.1">
    <property type="nucleotide sequence ID" value="NZ_SSSN01000003.1"/>
</dbReference>
<feature type="compositionally biased region" description="Acidic residues" evidence="1">
    <location>
        <begin position="22"/>
        <end position="32"/>
    </location>
</feature>
<comment type="caution">
    <text evidence="2">The sequence shown here is derived from an EMBL/GenBank/DDBJ whole genome shotgun (WGS) entry which is preliminary data.</text>
</comment>
<gene>
    <name evidence="2" type="ORF">E6C70_02200</name>
</gene>
<dbReference type="AlphaFoldDB" id="A0A4S4FVJ1"/>
<dbReference type="EMBL" id="SSSN01000003">
    <property type="protein sequence ID" value="THG34919.1"/>
    <property type="molecule type" value="Genomic_DNA"/>
</dbReference>
<proteinExistence type="predicted"/>
<evidence type="ECO:0000313" key="3">
    <source>
        <dbReference type="Proteomes" id="UP000307380"/>
    </source>
</evidence>
<sequence length="68" mass="7324">MNSTNDARDADVNPEPGRGEGDSLDQPDEVIEGEYTAGDYPAGDEREETDTPTEGGYTAGDYPEGDRR</sequence>